<dbReference type="InterPro" id="IPR035994">
    <property type="entry name" value="Nucleoside_phosphorylase_sf"/>
</dbReference>
<dbReference type="InterPro" id="IPR000845">
    <property type="entry name" value="Nucleoside_phosphorylase_d"/>
</dbReference>
<dbReference type="EC" id="2.4.2.3" evidence="1"/>
<dbReference type="Gene3D" id="3.40.50.1580">
    <property type="entry name" value="Nucleoside phosphorylase domain"/>
    <property type="match status" value="1"/>
</dbReference>
<dbReference type="GO" id="GO:0009116">
    <property type="term" value="P:nucleoside metabolic process"/>
    <property type="evidence" value="ECO:0007669"/>
    <property type="project" value="InterPro"/>
</dbReference>
<proteinExistence type="predicted"/>
<protein>
    <recommendedName>
        <fullName evidence="2">Uridine phosphorylase</fullName>
        <ecNumber evidence="1">2.4.2.3</ecNumber>
    </recommendedName>
</protein>
<evidence type="ECO:0000313" key="5">
    <source>
        <dbReference type="EMBL" id="OPA78751.1"/>
    </source>
</evidence>
<comment type="caution">
    <text evidence="5">The sequence shown here is derived from an EMBL/GenBank/DDBJ whole genome shotgun (WGS) entry which is preliminary data.</text>
</comment>
<dbReference type="GO" id="GO:0004850">
    <property type="term" value="F:uridine phosphorylase activity"/>
    <property type="evidence" value="ECO:0007669"/>
    <property type="project" value="UniProtKB-EC"/>
</dbReference>
<dbReference type="EMBL" id="MSZX01000004">
    <property type="protein sequence ID" value="OPA78751.1"/>
    <property type="molecule type" value="Genomic_DNA"/>
</dbReference>
<evidence type="ECO:0000259" key="4">
    <source>
        <dbReference type="Pfam" id="PF01048"/>
    </source>
</evidence>
<dbReference type="Pfam" id="PF01048">
    <property type="entry name" value="PNP_UDP_1"/>
    <property type="match status" value="1"/>
</dbReference>
<comment type="catalytic activity">
    <reaction evidence="3">
        <text>uridine + phosphate = alpha-D-ribose 1-phosphate + uracil</text>
        <dbReference type="Rhea" id="RHEA:24388"/>
        <dbReference type="ChEBI" id="CHEBI:16704"/>
        <dbReference type="ChEBI" id="CHEBI:17568"/>
        <dbReference type="ChEBI" id="CHEBI:43474"/>
        <dbReference type="ChEBI" id="CHEBI:57720"/>
        <dbReference type="EC" id="2.4.2.3"/>
    </reaction>
</comment>
<dbReference type="Proteomes" id="UP000190188">
    <property type="component" value="Unassembled WGS sequence"/>
</dbReference>
<accession>A0A1T2XFT8</accession>
<sequence length="247" mass="26844">MHDQQVLTDPKLLVREELRKAGLDLDTVISPKRVFIAMSGIIKEFIKQEAVIESDIPIGGKLYIFKSNPAIGLVKSNIGSPGIAVQAEDLIAAGVEELIHLGYVGGINPDLIPGQLIITTGAFNETGIATLYGFNDEIIYPDQTLVKEMKDILETQGNQFVQGLHWTTDAGYLETWGKTKKYRSQGAICVEMEAVGLFVVAKYRGIKSSAIYVVSDVLSEDGWSLGWSANDIDKGVSQLVRAISVGC</sequence>
<gene>
    <name evidence="5" type="ORF">BVG16_13005</name>
</gene>
<evidence type="ECO:0000256" key="2">
    <source>
        <dbReference type="ARBA" id="ARBA00021980"/>
    </source>
</evidence>
<dbReference type="PANTHER" id="PTHR43691:SF11">
    <property type="entry name" value="FI09636P-RELATED"/>
    <property type="match status" value="1"/>
</dbReference>
<feature type="domain" description="Nucleoside phosphorylase" evidence="4">
    <location>
        <begin position="36"/>
        <end position="221"/>
    </location>
</feature>
<dbReference type="SUPFAM" id="SSF53167">
    <property type="entry name" value="Purine and uridine phosphorylases"/>
    <property type="match status" value="1"/>
</dbReference>
<evidence type="ECO:0000256" key="3">
    <source>
        <dbReference type="ARBA" id="ARBA00048447"/>
    </source>
</evidence>
<organism evidence="5 6">
    <name type="scientific">Paenibacillus selenitireducens</name>
    <dbReference type="NCBI Taxonomy" id="1324314"/>
    <lineage>
        <taxon>Bacteria</taxon>
        <taxon>Bacillati</taxon>
        <taxon>Bacillota</taxon>
        <taxon>Bacilli</taxon>
        <taxon>Bacillales</taxon>
        <taxon>Paenibacillaceae</taxon>
        <taxon>Paenibacillus</taxon>
    </lineage>
</organism>
<evidence type="ECO:0000313" key="6">
    <source>
        <dbReference type="Proteomes" id="UP000190188"/>
    </source>
</evidence>
<evidence type="ECO:0000256" key="1">
    <source>
        <dbReference type="ARBA" id="ARBA00011888"/>
    </source>
</evidence>
<dbReference type="PANTHER" id="PTHR43691">
    <property type="entry name" value="URIDINE PHOSPHORYLASE"/>
    <property type="match status" value="1"/>
</dbReference>
<dbReference type="AlphaFoldDB" id="A0A1T2XFT8"/>
<name>A0A1T2XFT8_9BACL</name>
<dbReference type="GO" id="GO:0005829">
    <property type="term" value="C:cytosol"/>
    <property type="evidence" value="ECO:0007669"/>
    <property type="project" value="TreeGrafter"/>
</dbReference>
<keyword evidence="6" id="KW-1185">Reference proteome</keyword>
<reference evidence="5 6" key="1">
    <citation type="submission" date="2017-01" db="EMBL/GenBank/DDBJ databases">
        <title>Genome analysis of Paenibacillus selenitrireducens ES3-24.</title>
        <authorList>
            <person name="Xu D."/>
            <person name="Yao R."/>
            <person name="Zheng S."/>
        </authorList>
    </citation>
    <scope>NUCLEOTIDE SEQUENCE [LARGE SCALE GENOMIC DNA]</scope>
    <source>
        <strain evidence="5 6">ES3-24</strain>
    </source>
</reference>
<dbReference type="CDD" id="cd09007">
    <property type="entry name" value="NP-I_spr0068"/>
    <property type="match status" value="1"/>
</dbReference>
<dbReference type="STRING" id="1324314.BVG16_13005"/>